<accession>A0ABQ9SA34</accession>
<feature type="region of interest" description="Disordered" evidence="1">
    <location>
        <begin position="219"/>
        <end position="271"/>
    </location>
</feature>
<comment type="caution">
    <text evidence="2">The sequence shown here is derived from an EMBL/GenBank/DDBJ whole genome shotgun (WGS) entry which is preliminary data.</text>
</comment>
<sequence length="271" mass="29975">MAKTLGTRKEAVTLPPLRPPKPTLKSSFRKGPQHFANNMCWHQYGHNMGILLKHLTCNIREEYHRSDMADTKSINGSEAAPAAGRVGAWTDAERFQLVLRVLATVLPDGKGVDWKNVNMEGRTLKALQGQWTAIIAQMREINTGENGEAAAPKQKTPRKTAVKKKAVAAPEDSEEANGDQERSEETKPVTPKKRAAATNAGKYRIQTLDSQRCMKLIYYQPDGTPKKRRTPGKKAAQVKAEAEEAQETEGEAKVEGSETQVETKDEKDGEQ</sequence>
<feature type="compositionally biased region" description="Basic residues" evidence="1">
    <location>
        <begin position="155"/>
        <end position="166"/>
    </location>
</feature>
<dbReference type="EMBL" id="MOPA01000009">
    <property type="protein sequence ID" value="KAK1531237.1"/>
    <property type="molecule type" value="Genomic_DNA"/>
</dbReference>
<feature type="compositionally biased region" description="Basic and acidic residues" evidence="1">
    <location>
        <begin position="250"/>
        <end position="271"/>
    </location>
</feature>
<name>A0ABQ9SA34_9PEZI</name>
<evidence type="ECO:0000313" key="2">
    <source>
        <dbReference type="EMBL" id="KAK1531237.1"/>
    </source>
</evidence>
<organism evidence="2 3">
    <name type="scientific">Colletotrichum paranaense</name>
    <dbReference type="NCBI Taxonomy" id="1914294"/>
    <lineage>
        <taxon>Eukaryota</taxon>
        <taxon>Fungi</taxon>
        <taxon>Dikarya</taxon>
        <taxon>Ascomycota</taxon>
        <taxon>Pezizomycotina</taxon>
        <taxon>Sordariomycetes</taxon>
        <taxon>Hypocreomycetidae</taxon>
        <taxon>Glomerellales</taxon>
        <taxon>Glomerellaceae</taxon>
        <taxon>Colletotrichum</taxon>
        <taxon>Colletotrichum acutatum species complex</taxon>
    </lineage>
</organism>
<gene>
    <name evidence="2" type="ORF">CPAR01_10886</name>
</gene>
<evidence type="ECO:0008006" key="4">
    <source>
        <dbReference type="Google" id="ProtNLM"/>
    </source>
</evidence>
<keyword evidence="3" id="KW-1185">Reference proteome</keyword>
<reference evidence="2 3" key="1">
    <citation type="submission" date="2016-10" db="EMBL/GenBank/DDBJ databases">
        <title>The genome sequence of Colletotrichum fioriniae PJ7.</title>
        <authorList>
            <person name="Baroncelli R."/>
        </authorList>
    </citation>
    <scope>NUCLEOTIDE SEQUENCE [LARGE SCALE GENOMIC DNA]</scope>
    <source>
        <strain evidence="2 3">IMI 384185</strain>
    </source>
</reference>
<feature type="region of interest" description="Disordered" evidence="1">
    <location>
        <begin position="1"/>
        <end position="26"/>
    </location>
</feature>
<proteinExistence type="predicted"/>
<dbReference type="Proteomes" id="UP001241169">
    <property type="component" value="Unassembled WGS sequence"/>
</dbReference>
<protein>
    <recommendedName>
        <fullName evidence="4">AT hook domain-containing protein</fullName>
    </recommendedName>
</protein>
<feature type="region of interest" description="Disordered" evidence="1">
    <location>
        <begin position="145"/>
        <end position="203"/>
    </location>
</feature>
<dbReference type="RefSeq" id="XP_060345494.1">
    <property type="nucleotide sequence ID" value="XM_060495146.1"/>
</dbReference>
<evidence type="ECO:0000313" key="3">
    <source>
        <dbReference type="Proteomes" id="UP001241169"/>
    </source>
</evidence>
<dbReference type="GeneID" id="85379045"/>
<evidence type="ECO:0000256" key="1">
    <source>
        <dbReference type="SAM" id="MobiDB-lite"/>
    </source>
</evidence>